<dbReference type="InParanoid" id="A0A067NVH1"/>
<proteinExistence type="inferred from homology"/>
<dbReference type="EC" id="3.1.-.-" evidence="5"/>
<gene>
    <name evidence="8" type="ORF">PLEOSDRAFT_1034694</name>
</gene>
<keyword evidence="4 5" id="KW-0460">Magnesium</keyword>
<comment type="cofactor">
    <cofactor evidence="5">
        <name>Mg(2+)</name>
        <dbReference type="ChEBI" id="CHEBI:18420"/>
    </cofactor>
    <text evidence="5">Binds 2 magnesium ions per subunit. They probably participate in the reaction catalyzed by the enzyme. May bind an additional third magnesium ion after substrate binding.</text>
</comment>
<dbReference type="Proteomes" id="UP000027073">
    <property type="component" value="Unassembled WGS sequence"/>
</dbReference>
<organism evidence="8 9">
    <name type="scientific">Pleurotus ostreatus (strain PC15)</name>
    <name type="common">Oyster mushroom</name>
    <dbReference type="NCBI Taxonomy" id="1137138"/>
    <lineage>
        <taxon>Eukaryota</taxon>
        <taxon>Fungi</taxon>
        <taxon>Dikarya</taxon>
        <taxon>Basidiomycota</taxon>
        <taxon>Agaricomycotina</taxon>
        <taxon>Agaricomycetes</taxon>
        <taxon>Agaricomycetidae</taxon>
        <taxon>Agaricales</taxon>
        <taxon>Pleurotineae</taxon>
        <taxon>Pleurotaceae</taxon>
        <taxon>Pleurotus</taxon>
    </lineage>
</organism>
<dbReference type="InterPro" id="IPR006085">
    <property type="entry name" value="XPG_DNA_repair_N"/>
</dbReference>
<dbReference type="GO" id="GO:0046872">
    <property type="term" value="F:metal ion binding"/>
    <property type="evidence" value="ECO:0007669"/>
    <property type="project" value="UniProtKB-UniRule"/>
</dbReference>
<dbReference type="OrthoDB" id="31113at2759"/>
<dbReference type="PANTHER" id="PTHR11081">
    <property type="entry name" value="FLAP ENDONUCLEASE FAMILY MEMBER"/>
    <property type="match status" value="1"/>
</dbReference>
<keyword evidence="3 5" id="KW-0378">Hydrolase</keyword>
<evidence type="ECO:0000256" key="4">
    <source>
        <dbReference type="ARBA" id="ARBA00022842"/>
    </source>
</evidence>
<dbReference type="InterPro" id="IPR006084">
    <property type="entry name" value="XPG/Rad2"/>
</dbReference>
<keyword evidence="1 5" id="KW-0540">Nuclease</keyword>
<dbReference type="GO" id="GO:0017108">
    <property type="term" value="F:5'-flap endonuclease activity"/>
    <property type="evidence" value="ECO:0007669"/>
    <property type="project" value="TreeGrafter"/>
</dbReference>
<dbReference type="PRINTS" id="PR00853">
    <property type="entry name" value="XPGRADSUPER"/>
</dbReference>
<dbReference type="Gene3D" id="1.10.150.20">
    <property type="entry name" value="5' to 3' exonuclease, C-terminal subdomain"/>
    <property type="match status" value="1"/>
</dbReference>
<keyword evidence="5" id="KW-0269">Exonuclease</keyword>
<evidence type="ECO:0000259" key="7">
    <source>
        <dbReference type="SMART" id="SM00485"/>
    </source>
</evidence>
<dbReference type="Gene3D" id="3.40.50.1010">
    <property type="entry name" value="5'-nuclease"/>
    <property type="match status" value="2"/>
</dbReference>
<name>A0A067NVH1_PLEO1</name>
<evidence type="ECO:0000259" key="6">
    <source>
        <dbReference type="SMART" id="SM00484"/>
    </source>
</evidence>
<comment type="similarity">
    <text evidence="5">Belongs to the XPG/RAD2 endonuclease family. EXO1 subfamily.</text>
</comment>
<dbReference type="GO" id="GO:0005634">
    <property type="term" value="C:nucleus"/>
    <property type="evidence" value="ECO:0007669"/>
    <property type="project" value="UniProtKB-SubCell"/>
</dbReference>
<sequence>MGVLGLTPFLKTTCPTVLKQIPERLRALSGKTIVIDGTLITQRFHYAPLPHQYRHVLGWYRLAQELRDNGVNALCVFDGKERNLAKAREVARRKEVQRVTVARGGVEKERLGRLQQLAALLSTFESFTQPQRERIAQIIGSNIQDMPDDQIPVVGYHPQDFPNDEMQEADTDTDIDLDFEIHDDLFGGPTESPVSWTSADDSMQFDIPSISDYNLPSPSETFESSSSDFDSFASALSMLYSQYRMGTSKLASLSPGTPDAASSSEILMSKSQHRLAQSEGQLWRQLLALPGSKDSEELFELTKQSEILSLSYDRRIDSPTPQTYAECKSIISAMGIPSVDTTGPFEAEALASSLVLNGYADYVVSEDTDVLVYEAPLLRNVTNRTGPLLAISGAEVRKVLKLSRAAYIDFAILLGTDFSERIKNVGPARALKFIREYKTIERVIKHETKYPPRVAKDVYLQQVATARKVFKTLPPIPEDMKDLQMEEPDSELVREMLQMYGLGRSVGVDDWDYQAALAGNYFNDNPSTSSVYV</sequence>
<keyword evidence="2 5" id="KW-0479">Metal-binding</keyword>
<dbReference type="GO" id="GO:0006310">
    <property type="term" value="P:DNA recombination"/>
    <property type="evidence" value="ECO:0007669"/>
    <property type="project" value="TreeGrafter"/>
</dbReference>
<accession>A0A067NVH1</accession>
<feature type="domain" description="XPG N-terminal" evidence="7">
    <location>
        <begin position="1"/>
        <end position="100"/>
    </location>
</feature>
<keyword evidence="5" id="KW-0228">DNA excision</keyword>
<feature type="domain" description="XPG-I" evidence="6">
    <location>
        <begin position="332"/>
        <end position="402"/>
    </location>
</feature>
<evidence type="ECO:0000256" key="3">
    <source>
        <dbReference type="ARBA" id="ARBA00022801"/>
    </source>
</evidence>
<dbReference type="SMART" id="SM00279">
    <property type="entry name" value="HhH2"/>
    <property type="match status" value="1"/>
</dbReference>
<dbReference type="VEuPathDB" id="FungiDB:PLEOSDRAFT_1034694"/>
<dbReference type="InterPro" id="IPR006086">
    <property type="entry name" value="XPG-I_dom"/>
</dbReference>
<keyword evidence="5" id="KW-0238">DNA-binding</keyword>
<dbReference type="InterPro" id="IPR008918">
    <property type="entry name" value="HhH2"/>
</dbReference>
<evidence type="ECO:0000313" key="8">
    <source>
        <dbReference type="EMBL" id="KDQ31879.1"/>
    </source>
</evidence>
<dbReference type="PANTHER" id="PTHR11081:SF8">
    <property type="entry name" value="EXONUCLEASE 1"/>
    <property type="match status" value="1"/>
</dbReference>
<evidence type="ECO:0000313" key="9">
    <source>
        <dbReference type="Proteomes" id="UP000027073"/>
    </source>
</evidence>
<dbReference type="FunCoup" id="A0A067NVH1">
    <property type="interactions" value="142"/>
</dbReference>
<dbReference type="GO" id="GO:0006298">
    <property type="term" value="P:mismatch repair"/>
    <property type="evidence" value="ECO:0007669"/>
    <property type="project" value="TreeGrafter"/>
</dbReference>
<comment type="function">
    <text evidence="5">5'-&gt;3' double-stranded DNA exonuclease which may also possess a cryptic 3'-&gt;5' double-stranded DNA exonuclease activity. Functions in DNA mismatch repair.</text>
</comment>
<comment type="subcellular location">
    <subcellularLocation>
        <location evidence="5">Nucleus</location>
    </subcellularLocation>
</comment>
<dbReference type="InterPro" id="IPR036279">
    <property type="entry name" value="5-3_exonuclease_C_sf"/>
</dbReference>
<evidence type="ECO:0000256" key="1">
    <source>
        <dbReference type="ARBA" id="ARBA00022722"/>
    </source>
</evidence>
<evidence type="ECO:0000256" key="2">
    <source>
        <dbReference type="ARBA" id="ARBA00022723"/>
    </source>
</evidence>
<keyword evidence="5" id="KW-0227">DNA damage</keyword>
<dbReference type="GO" id="GO:0003677">
    <property type="term" value="F:DNA binding"/>
    <property type="evidence" value="ECO:0007669"/>
    <property type="project" value="UniProtKB-UniRule"/>
</dbReference>
<dbReference type="InterPro" id="IPR029060">
    <property type="entry name" value="PIN-like_dom_sf"/>
</dbReference>
<dbReference type="AlphaFoldDB" id="A0A067NVH1"/>
<dbReference type="SMART" id="SM00485">
    <property type="entry name" value="XPGN"/>
    <property type="match status" value="1"/>
</dbReference>
<dbReference type="SUPFAM" id="SSF47807">
    <property type="entry name" value="5' to 3' exonuclease, C-terminal subdomain"/>
    <property type="match status" value="1"/>
</dbReference>
<keyword evidence="5" id="KW-0267">Excision nuclease</keyword>
<evidence type="ECO:0000256" key="5">
    <source>
        <dbReference type="RuleBase" id="RU910737"/>
    </source>
</evidence>
<dbReference type="SMART" id="SM00484">
    <property type="entry name" value="XPGI"/>
    <property type="match status" value="1"/>
</dbReference>
<dbReference type="Pfam" id="PF00867">
    <property type="entry name" value="XPG_I"/>
    <property type="match status" value="1"/>
</dbReference>
<protein>
    <recommendedName>
        <fullName evidence="5">Exonuclease 1</fullName>
        <ecNumber evidence="5">3.1.-.-</ecNumber>
    </recommendedName>
</protein>
<dbReference type="EMBL" id="KL198005">
    <property type="protein sequence ID" value="KDQ31879.1"/>
    <property type="molecule type" value="Genomic_DNA"/>
</dbReference>
<dbReference type="Pfam" id="PF00752">
    <property type="entry name" value="XPG_N"/>
    <property type="match status" value="1"/>
</dbReference>
<dbReference type="HOGENOM" id="CLU_021984_0_0_1"/>
<dbReference type="SUPFAM" id="SSF88723">
    <property type="entry name" value="PIN domain-like"/>
    <property type="match status" value="1"/>
</dbReference>
<keyword evidence="5" id="KW-0539">Nucleus</keyword>
<dbReference type="GO" id="GO:0035312">
    <property type="term" value="F:5'-3' DNA exonuclease activity"/>
    <property type="evidence" value="ECO:0007669"/>
    <property type="project" value="UniProtKB-UniRule"/>
</dbReference>
<reference evidence="9" key="1">
    <citation type="journal article" date="2014" name="Proc. Natl. Acad. Sci. U.S.A.">
        <title>Extensive sampling of basidiomycete genomes demonstrates inadequacy of the white-rot/brown-rot paradigm for wood decay fungi.</title>
        <authorList>
            <person name="Riley R."/>
            <person name="Salamov A.A."/>
            <person name="Brown D.W."/>
            <person name="Nagy L.G."/>
            <person name="Floudas D."/>
            <person name="Held B.W."/>
            <person name="Levasseur A."/>
            <person name="Lombard V."/>
            <person name="Morin E."/>
            <person name="Otillar R."/>
            <person name="Lindquist E.A."/>
            <person name="Sun H."/>
            <person name="LaButti K.M."/>
            <person name="Schmutz J."/>
            <person name="Jabbour D."/>
            <person name="Luo H."/>
            <person name="Baker S.E."/>
            <person name="Pisabarro A.G."/>
            <person name="Walton J.D."/>
            <person name="Blanchette R.A."/>
            <person name="Henrissat B."/>
            <person name="Martin F."/>
            <person name="Cullen D."/>
            <person name="Hibbett D.S."/>
            <person name="Grigoriev I.V."/>
        </authorList>
    </citation>
    <scope>NUCLEOTIDE SEQUENCE [LARGE SCALE GENOMIC DNA]</scope>
    <source>
        <strain evidence="9">PC15</strain>
    </source>
</reference>
<dbReference type="STRING" id="1137138.A0A067NVH1"/>
<keyword evidence="5" id="KW-0234">DNA repair</keyword>